<dbReference type="InterPro" id="IPR008928">
    <property type="entry name" value="6-hairpin_glycosidase_sf"/>
</dbReference>
<organism evidence="3 4">
    <name type="scientific">Flammeovirga aprica JL-4</name>
    <dbReference type="NCBI Taxonomy" id="694437"/>
    <lineage>
        <taxon>Bacteria</taxon>
        <taxon>Pseudomonadati</taxon>
        <taxon>Bacteroidota</taxon>
        <taxon>Cytophagia</taxon>
        <taxon>Cytophagales</taxon>
        <taxon>Flammeovirgaceae</taxon>
        <taxon>Flammeovirga</taxon>
    </lineage>
</organism>
<feature type="domain" description="Glycogen debranching enzyme C-terminal" evidence="1">
    <location>
        <begin position="289"/>
        <end position="652"/>
    </location>
</feature>
<dbReference type="Gene3D" id="1.50.10.10">
    <property type="match status" value="1"/>
</dbReference>
<dbReference type="Pfam" id="PF06202">
    <property type="entry name" value="GDE_C"/>
    <property type="match status" value="1"/>
</dbReference>
<dbReference type="InterPro" id="IPR024742">
    <property type="entry name" value="Glycogen_debranch_N"/>
</dbReference>
<reference evidence="3 4" key="1">
    <citation type="submission" date="2020-04" db="EMBL/GenBank/DDBJ databases">
        <title>Flammeovirga sp. SR4, a novel species isolated from seawater.</title>
        <authorList>
            <person name="Wang X."/>
        </authorList>
    </citation>
    <scope>NUCLEOTIDE SEQUENCE [LARGE SCALE GENOMIC DNA]</scope>
    <source>
        <strain evidence="3 4">ATCC 23126</strain>
    </source>
</reference>
<proteinExistence type="predicted"/>
<gene>
    <name evidence="3" type="ORF">HHU12_03290</name>
</gene>
<evidence type="ECO:0000313" key="3">
    <source>
        <dbReference type="EMBL" id="NME66981.1"/>
    </source>
</evidence>
<dbReference type="SUPFAM" id="SSF48208">
    <property type="entry name" value="Six-hairpin glycosidases"/>
    <property type="match status" value="1"/>
</dbReference>
<dbReference type="GO" id="GO:0004135">
    <property type="term" value="F:amylo-alpha-1,6-glucosidase activity"/>
    <property type="evidence" value="ECO:0007669"/>
    <property type="project" value="InterPro"/>
</dbReference>
<evidence type="ECO:0000259" key="1">
    <source>
        <dbReference type="Pfam" id="PF06202"/>
    </source>
</evidence>
<dbReference type="AlphaFoldDB" id="A0A7X9NZV6"/>
<dbReference type="RefSeq" id="WP_169654974.1">
    <property type="nucleotide sequence ID" value="NZ_JABANE010000006.1"/>
</dbReference>
<dbReference type="InterPro" id="IPR010401">
    <property type="entry name" value="AGL/Gdb1"/>
</dbReference>
<keyword evidence="4" id="KW-1185">Reference proteome</keyword>
<comment type="caution">
    <text evidence="3">The sequence shown here is derived from an EMBL/GenBank/DDBJ whole genome shotgun (WGS) entry which is preliminary data.</text>
</comment>
<dbReference type="GO" id="GO:0005980">
    <property type="term" value="P:glycogen catabolic process"/>
    <property type="evidence" value="ECO:0007669"/>
    <property type="project" value="InterPro"/>
</dbReference>
<dbReference type="InterPro" id="IPR006451">
    <property type="entry name" value="Glycogen_debranch_arc"/>
</dbReference>
<dbReference type="FunFam" id="1.50.10.10:FF:000073">
    <property type="entry name" value="Glycogen debranching enzyme, hypothetical (TreX-like)"/>
    <property type="match status" value="1"/>
</dbReference>
<dbReference type="InterPro" id="IPR032790">
    <property type="entry name" value="GDE_C"/>
</dbReference>
<evidence type="ECO:0000259" key="2">
    <source>
        <dbReference type="Pfam" id="PF12439"/>
    </source>
</evidence>
<evidence type="ECO:0000313" key="4">
    <source>
        <dbReference type="Proteomes" id="UP000576082"/>
    </source>
</evidence>
<dbReference type="PANTHER" id="PTHR10569:SF2">
    <property type="entry name" value="GLYCOGEN DEBRANCHING ENZYME"/>
    <property type="match status" value="1"/>
</dbReference>
<dbReference type="GO" id="GO:0004134">
    <property type="term" value="F:4-alpha-glucanotransferase activity"/>
    <property type="evidence" value="ECO:0007669"/>
    <property type="project" value="InterPro"/>
</dbReference>
<dbReference type="PANTHER" id="PTHR10569">
    <property type="entry name" value="GLYCOGEN DEBRANCHING ENZYME"/>
    <property type="match status" value="1"/>
</dbReference>
<dbReference type="Pfam" id="PF12439">
    <property type="entry name" value="GDE_N"/>
    <property type="match status" value="1"/>
</dbReference>
<accession>A0A7X9NZV6</accession>
<dbReference type="EMBL" id="JABANE010000006">
    <property type="protein sequence ID" value="NME66981.1"/>
    <property type="molecule type" value="Genomic_DNA"/>
</dbReference>
<name>A0A7X9NZV6_9BACT</name>
<dbReference type="Proteomes" id="UP000576082">
    <property type="component" value="Unassembled WGS sequence"/>
</dbReference>
<dbReference type="NCBIfam" id="TIGR01561">
    <property type="entry name" value="gde_arch"/>
    <property type="match status" value="1"/>
</dbReference>
<dbReference type="InterPro" id="IPR012341">
    <property type="entry name" value="6hp_glycosidase-like_sf"/>
</dbReference>
<protein>
    <submittedName>
        <fullName evidence="3">Glycogen debranching protein</fullName>
    </submittedName>
</protein>
<sequence>MAVHFGRDITGSLETAEEREFLVTNGIGGYCSGTVAGSLTRGYHGLLVSSLKPPIDRRLMLAKLEETITYRGTAFALTSNRWQNGAVAPEGYKNIQTFALESSIPTWQYACADALIEKKVWMKYGENTTYVSYEVLEADEVVELQISAIVDNRIFHNTGQVEWPVNVSAIPSGVKITSNNSSDLPLFLKLENSSCTIFNELYQNFHLEEELKRGLNDTDSHVHPATFQLQLSKGQRITFVASTEENATADGNDLSERVQRDEAVVKKWLKTQKLKKNQVSDWMKQLVLASDQFVVNRVSQDDQNGRSVIAGYHWFEDWGRDTMISLTGLTLETGRFDDASKILKTFALYLNEGMLPNRFPDVSDTPEYNTIDATLWYFQAIHNYYEKTSDLGLIKELYPKLQDVVHWHIQGTRYNIKMDPQDHLLSGGQDGVQLTWMDAKVGNHVVTPRIGKPVEVNALWYNAICVMDRFAKLLNDQESNYNTLADNIKQGFQRFWNEEKQYLFDVLDGPNGHEDLLRPNQLFAVSLPVSPLNEEQQKKVVDVSAEHLLTSFGLRSLAPFEKEFIGFYGGDQFHRDSAYHQGTVWGWLLGPFVRAHLKVYQDKDRAYDFLMPISDHLNTSGLGTISEIFDGDAPFTPKGCIAQAWSVAQIIEAFHAIETLTTTSQSQQNLVSA</sequence>
<feature type="domain" description="Glycogen debranching enzyme bacterial and archaeal type N-terminal" evidence="2">
    <location>
        <begin position="19"/>
        <end position="238"/>
    </location>
</feature>